<dbReference type="Proteomes" id="UP000664654">
    <property type="component" value="Unassembled WGS sequence"/>
</dbReference>
<dbReference type="RefSeq" id="WP_206575807.1">
    <property type="nucleotide sequence ID" value="NZ_JAFKCV010000024.1"/>
</dbReference>
<accession>A0A939IR88</accession>
<organism evidence="1 2">
    <name type="scientific">Bowmanella dokdonensis</name>
    <dbReference type="NCBI Taxonomy" id="751969"/>
    <lineage>
        <taxon>Bacteria</taxon>
        <taxon>Pseudomonadati</taxon>
        <taxon>Pseudomonadota</taxon>
        <taxon>Gammaproteobacteria</taxon>
        <taxon>Alteromonadales</taxon>
        <taxon>Alteromonadaceae</taxon>
        <taxon>Bowmanella</taxon>
    </lineage>
</organism>
<comment type="caution">
    <text evidence="1">The sequence shown here is derived from an EMBL/GenBank/DDBJ whole genome shotgun (WGS) entry which is preliminary data.</text>
</comment>
<sequence length="168" mass="19163">MLLFALFGLLILVLIYLLVRNQATQKELNQYKHWQKTGEIQRRFLLENMGYLSHELQSNLIARLNKAHQHQLIRQEDFEVASLILNNLGNVVLMCCEKRQTVQESVKKLVNASALSETRLTQFISSQPSAVRVAWSKNQVGGFITACSHMSRINQLENAKSVKQEAVA</sequence>
<evidence type="ECO:0000313" key="1">
    <source>
        <dbReference type="EMBL" id="MBN7827700.1"/>
    </source>
</evidence>
<gene>
    <name evidence="1" type="ORF">J0A66_20885</name>
</gene>
<protein>
    <submittedName>
        <fullName evidence="1">Uncharacterized protein</fullName>
    </submittedName>
</protein>
<reference evidence="1" key="1">
    <citation type="submission" date="2021-03" db="EMBL/GenBank/DDBJ databases">
        <title>novel species isolated from a fishpond in China.</title>
        <authorList>
            <person name="Lu H."/>
            <person name="Cai Z."/>
        </authorList>
    </citation>
    <scope>NUCLEOTIDE SEQUENCE</scope>
    <source>
        <strain evidence="1">JCM 30855</strain>
    </source>
</reference>
<keyword evidence="2" id="KW-1185">Reference proteome</keyword>
<name>A0A939IR88_9ALTE</name>
<evidence type="ECO:0000313" key="2">
    <source>
        <dbReference type="Proteomes" id="UP000664654"/>
    </source>
</evidence>
<dbReference type="EMBL" id="JAFKCV010000024">
    <property type="protein sequence ID" value="MBN7827700.1"/>
    <property type="molecule type" value="Genomic_DNA"/>
</dbReference>
<proteinExistence type="predicted"/>
<dbReference type="AlphaFoldDB" id="A0A939IR88"/>